<reference evidence="1 2" key="1">
    <citation type="submission" date="2024-01" db="EMBL/GenBank/DDBJ databases">
        <title>A telomere-to-telomere, gap-free genome of sweet tea (Lithocarpus litseifolius).</title>
        <authorList>
            <person name="Zhou J."/>
        </authorList>
    </citation>
    <scope>NUCLEOTIDE SEQUENCE [LARGE SCALE GENOMIC DNA]</scope>
    <source>
        <strain evidence="1">Zhou-2022a</strain>
        <tissue evidence="1">Leaf</tissue>
    </source>
</reference>
<evidence type="ECO:0008006" key="3">
    <source>
        <dbReference type="Google" id="ProtNLM"/>
    </source>
</evidence>
<dbReference type="Proteomes" id="UP001459277">
    <property type="component" value="Unassembled WGS sequence"/>
</dbReference>
<evidence type="ECO:0000313" key="1">
    <source>
        <dbReference type="EMBL" id="KAK9999551.1"/>
    </source>
</evidence>
<keyword evidence="2" id="KW-1185">Reference proteome</keyword>
<accession>A0AAW2CPI6</accession>
<dbReference type="InterPro" id="IPR006912">
    <property type="entry name" value="Harbinger_derived_prot"/>
</dbReference>
<dbReference type="InterPro" id="IPR036515">
    <property type="entry name" value="Transposase_17_sf"/>
</dbReference>
<dbReference type="EMBL" id="JAZDWU010000006">
    <property type="protein sequence ID" value="KAK9999551.1"/>
    <property type="molecule type" value="Genomic_DNA"/>
</dbReference>
<evidence type="ECO:0000313" key="2">
    <source>
        <dbReference type="Proteomes" id="UP001459277"/>
    </source>
</evidence>
<sequence length="100" mass="11776">MEELPIRVERPACLWRTKAPDYIMKACIILHNMIIEDECDANGVEDFDYEQVPESVHIIVSHEPTEEFSQFTAFIAAYENIRNRETHSELQSDLVEHLWQ</sequence>
<comment type="caution">
    <text evidence="1">The sequence shown here is derived from an EMBL/GenBank/DDBJ whole genome shotgun (WGS) entry which is preliminary data.</text>
</comment>
<gene>
    <name evidence="1" type="ORF">SO802_019154</name>
</gene>
<proteinExistence type="predicted"/>
<organism evidence="1 2">
    <name type="scientific">Lithocarpus litseifolius</name>
    <dbReference type="NCBI Taxonomy" id="425828"/>
    <lineage>
        <taxon>Eukaryota</taxon>
        <taxon>Viridiplantae</taxon>
        <taxon>Streptophyta</taxon>
        <taxon>Embryophyta</taxon>
        <taxon>Tracheophyta</taxon>
        <taxon>Spermatophyta</taxon>
        <taxon>Magnoliopsida</taxon>
        <taxon>eudicotyledons</taxon>
        <taxon>Gunneridae</taxon>
        <taxon>Pentapetalae</taxon>
        <taxon>rosids</taxon>
        <taxon>fabids</taxon>
        <taxon>Fagales</taxon>
        <taxon>Fagaceae</taxon>
        <taxon>Lithocarpus</taxon>
    </lineage>
</organism>
<dbReference type="GO" id="GO:0006313">
    <property type="term" value="P:DNA transposition"/>
    <property type="evidence" value="ECO:0007669"/>
    <property type="project" value="InterPro"/>
</dbReference>
<protein>
    <recommendedName>
        <fullName evidence="3">Nuclease HARBI1</fullName>
    </recommendedName>
</protein>
<dbReference type="Pfam" id="PF04827">
    <property type="entry name" value="Plant_tran"/>
    <property type="match status" value="1"/>
</dbReference>
<dbReference type="GO" id="GO:0004803">
    <property type="term" value="F:transposase activity"/>
    <property type="evidence" value="ECO:0007669"/>
    <property type="project" value="InterPro"/>
</dbReference>
<name>A0AAW2CPI6_9ROSI</name>
<dbReference type="AlphaFoldDB" id="A0AAW2CPI6"/>
<dbReference type="SUPFAM" id="SSF143422">
    <property type="entry name" value="Transposase IS200-like"/>
    <property type="match status" value="1"/>
</dbReference>
<dbReference type="GO" id="GO:0003677">
    <property type="term" value="F:DNA binding"/>
    <property type="evidence" value="ECO:0007669"/>
    <property type="project" value="InterPro"/>
</dbReference>